<dbReference type="EMBL" id="AZHW01001119">
    <property type="protein sequence ID" value="ETW94101.1"/>
    <property type="molecule type" value="Genomic_DNA"/>
</dbReference>
<sequence>MSVSIKPRKTDLGWVIEIPVEMAQAIGVAEGSIAVLHVKDGQLNTEILPPPSPELKTAAQRIHAKHKKAFEEMKRLGD</sequence>
<accession>W4L9T5</accession>
<protein>
    <submittedName>
        <fullName evidence="1">Uncharacterized protein</fullName>
    </submittedName>
</protein>
<dbReference type="AlphaFoldDB" id="W4L9T5"/>
<gene>
    <name evidence="1" type="ORF">ETSY1_36305</name>
</gene>
<reference evidence="1 2" key="1">
    <citation type="journal article" date="2014" name="Nature">
        <title>An environmental bacterial taxon with a large and distinct metabolic repertoire.</title>
        <authorList>
            <person name="Wilson M.C."/>
            <person name="Mori T."/>
            <person name="Ruckert C."/>
            <person name="Uria A.R."/>
            <person name="Helf M.J."/>
            <person name="Takada K."/>
            <person name="Gernert C."/>
            <person name="Steffens U.A."/>
            <person name="Heycke N."/>
            <person name="Schmitt S."/>
            <person name="Rinke C."/>
            <person name="Helfrich E.J."/>
            <person name="Brachmann A.O."/>
            <person name="Gurgui C."/>
            <person name="Wakimoto T."/>
            <person name="Kracht M."/>
            <person name="Crusemann M."/>
            <person name="Hentschel U."/>
            <person name="Abe I."/>
            <person name="Matsunaga S."/>
            <person name="Kalinowski J."/>
            <person name="Takeyama H."/>
            <person name="Piel J."/>
        </authorList>
    </citation>
    <scope>NUCLEOTIDE SEQUENCE [LARGE SCALE GENOMIC DNA]</scope>
    <source>
        <strain evidence="2">TSY1</strain>
    </source>
</reference>
<organism evidence="1 2">
    <name type="scientific">Entotheonella factor</name>
    <dbReference type="NCBI Taxonomy" id="1429438"/>
    <lineage>
        <taxon>Bacteria</taxon>
        <taxon>Pseudomonadati</taxon>
        <taxon>Nitrospinota/Tectimicrobiota group</taxon>
        <taxon>Candidatus Tectimicrobiota</taxon>
        <taxon>Candidatus Entotheonellia</taxon>
        <taxon>Candidatus Entotheonellales</taxon>
        <taxon>Candidatus Entotheonellaceae</taxon>
        <taxon>Candidatus Entotheonella</taxon>
    </lineage>
</organism>
<evidence type="ECO:0000313" key="2">
    <source>
        <dbReference type="Proteomes" id="UP000019141"/>
    </source>
</evidence>
<comment type="caution">
    <text evidence="1">The sequence shown here is derived from an EMBL/GenBank/DDBJ whole genome shotgun (WGS) entry which is preliminary data.</text>
</comment>
<dbReference type="Proteomes" id="UP000019141">
    <property type="component" value="Unassembled WGS sequence"/>
</dbReference>
<name>W4L9T5_ENTF1</name>
<keyword evidence="2" id="KW-1185">Reference proteome</keyword>
<proteinExistence type="predicted"/>
<dbReference type="HOGENOM" id="CLU_2615407_0_0_7"/>
<evidence type="ECO:0000313" key="1">
    <source>
        <dbReference type="EMBL" id="ETW94101.1"/>
    </source>
</evidence>